<dbReference type="SUPFAM" id="SSF53474">
    <property type="entry name" value="alpha/beta-Hydrolases"/>
    <property type="match status" value="1"/>
</dbReference>
<dbReference type="EMBL" id="BAAAHE010000032">
    <property type="protein sequence ID" value="GAA0628562.1"/>
    <property type="molecule type" value="Genomic_DNA"/>
</dbReference>
<reference evidence="2" key="1">
    <citation type="journal article" date="2019" name="Int. J. Syst. Evol. Microbiol.">
        <title>The Global Catalogue of Microorganisms (GCM) 10K type strain sequencing project: providing services to taxonomists for standard genome sequencing and annotation.</title>
        <authorList>
            <consortium name="The Broad Institute Genomics Platform"/>
            <consortium name="The Broad Institute Genome Sequencing Center for Infectious Disease"/>
            <person name="Wu L."/>
            <person name="Ma J."/>
        </authorList>
    </citation>
    <scope>NUCLEOTIDE SEQUENCE [LARGE SCALE GENOMIC DNA]</scope>
    <source>
        <strain evidence="2">JCM 10671</strain>
    </source>
</reference>
<name>A0ABP3S7W5_9ACTN</name>
<sequence>MTVAQQVSIVTDRAAVAGDLVLPERADAVVVFAHGSGSSRHSPRNRMVASVLQERGIGTLLLDLLTPAEAERTFPVGLLADRLYDAERWLSKEIGPARVGYFGAGTGAAAALVAAAQARGRIGAVVSRGGRPELAGKALVRVAAPTLLIVGGEDIPVREVNERAATLMLCPRRVEIVEGATHLFGEAGALEAVAGLAADWFATFLRPGGNGV</sequence>
<evidence type="ECO:0000313" key="1">
    <source>
        <dbReference type="EMBL" id="GAA0628562.1"/>
    </source>
</evidence>
<dbReference type="Gene3D" id="3.40.50.1820">
    <property type="entry name" value="alpha/beta hydrolase"/>
    <property type="match status" value="1"/>
</dbReference>
<evidence type="ECO:0000313" key="2">
    <source>
        <dbReference type="Proteomes" id="UP001500957"/>
    </source>
</evidence>
<evidence type="ECO:0008006" key="3">
    <source>
        <dbReference type="Google" id="ProtNLM"/>
    </source>
</evidence>
<dbReference type="Proteomes" id="UP001500957">
    <property type="component" value="Unassembled WGS sequence"/>
</dbReference>
<dbReference type="RefSeq" id="WP_344607158.1">
    <property type="nucleotide sequence ID" value="NZ_BAAAHE010000032.1"/>
</dbReference>
<dbReference type="InterPro" id="IPR029058">
    <property type="entry name" value="AB_hydrolase_fold"/>
</dbReference>
<organism evidence="1 2">
    <name type="scientific">Sporichthya brevicatena</name>
    <dbReference type="NCBI Taxonomy" id="171442"/>
    <lineage>
        <taxon>Bacteria</taxon>
        <taxon>Bacillati</taxon>
        <taxon>Actinomycetota</taxon>
        <taxon>Actinomycetes</taxon>
        <taxon>Sporichthyales</taxon>
        <taxon>Sporichthyaceae</taxon>
        <taxon>Sporichthya</taxon>
    </lineage>
</organism>
<protein>
    <recommendedName>
        <fullName evidence="3">Hydrolase</fullName>
    </recommendedName>
</protein>
<gene>
    <name evidence="1" type="ORF">GCM10009547_35270</name>
</gene>
<comment type="caution">
    <text evidence="1">The sequence shown here is derived from an EMBL/GenBank/DDBJ whole genome shotgun (WGS) entry which is preliminary data.</text>
</comment>
<keyword evidence="2" id="KW-1185">Reference proteome</keyword>
<proteinExistence type="predicted"/>
<accession>A0ABP3S7W5</accession>